<dbReference type="EMBL" id="SRLD01000064">
    <property type="protein sequence ID" value="TGE12625.1"/>
    <property type="molecule type" value="Genomic_DNA"/>
</dbReference>
<keyword evidence="1" id="KW-0812">Transmembrane</keyword>
<feature type="domain" description="Multidrug resistance protein MdtA-like barrel-sandwich hybrid" evidence="2">
    <location>
        <begin position="67"/>
        <end position="319"/>
    </location>
</feature>
<dbReference type="Proteomes" id="UP000297739">
    <property type="component" value="Unassembled WGS sequence"/>
</dbReference>
<dbReference type="PANTHER" id="PTHR30386">
    <property type="entry name" value="MEMBRANE FUSION SUBUNIT OF EMRAB-TOLC MULTIDRUG EFFLUX PUMP"/>
    <property type="match status" value="1"/>
</dbReference>
<dbReference type="Gene3D" id="1.10.287.470">
    <property type="entry name" value="Helix hairpin bin"/>
    <property type="match status" value="1"/>
</dbReference>
<keyword evidence="4" id="KW-1185">Reference proteome</keyword>
<dbReference type="InterPro" id="IPR050739">
    <property type="entry name" value="MFP"/>
</dbReference>
<dbReference type="RefSeq" id="WP_135499586.1">
    <property type="nucleotide sequence ID" value="NZ_SRLD01000064.1"/>
</dbReference>
<feature type="transmembrane region" description="Helical" evidence="1">
    <location>
        <begin position="24"/>
        <end position="46"/>
    </location>
</feature>
<dbReference type="AlphaFoldDB" id="A0A4Z0PEI1"/>
<dbReference type="Gene3D" id="2.40.30.170">
    <property type="match status" value="1"/>
</dbReference>
<dbReference type="PANTHER" id="PTHR30386:SF28">
    <property type="entry name" value="EXPORTED PROTEIN"/>
    <property type="match status" value="1"/>
</dbReference>
<gene>
    <name evidence="3" type="ORF">E5J99_20015</name>
</gene>
<dbReference type="InterPro" id="IPR058625">
    <property type="entry name" value="MdtA-like_BSH"/>
</dbReference>
<sequence length="427" mass="48219">MDKAPLELRSEEVQDILSAMPGWLIRWGSLLIFGLLAGLLALAWLIKYPDTVTGEAVVTTEVEPVLLYSKVAGNLSQLHVREGQQVRQGQLLSEISSPIQAAQVEYLQRQVRQVEGFLSSGQRTVVTFAPTEPAFGEMQPTYNHLKAQLSDFAQLRSRYYQQTQQRLQTSVAQHRQLGRIYDQKLVIARRELANNATSFSRDQHLFREKVISAADLADKESRFNQRSLDAQNIREAFVQNQLALAQVEKQLQDQTFTTVEAGRKLRQGIEADIRLLENFVLNWRQNYAVSAPTAGRVVFLEKVSVGSYVETGKPLVALVAPAARVLAKVRVSAARYGKVRPGQKVRLELDNYPFQEYGFLYGTVHTSSYLPVAKTYELVVALPPQLISSYGQRLAYKPNMSGTAEVILEDERLLVKLLYFLRKLSRH</sequence>
<protein>
    <submittedName>
        <fullName evidence="3">HlyD family efflux transporter periplasmic adaptor subunit</fullName>
    </submittedName>
</protein>
<accession>A0A4Z0PEI1</accession>
<keyword evidence="1" id="KW-1133">Transmembrane helix</keyword>
<dbReference type="OrthoDB" id="7057889at2"/>
<evidence type="ECO:0000313" key="4">
    <source>
        <dbReference type="Proteomes" id="UP000297739"/>
    </source>
</evidence>
<reference evidence="3 4" key="1">
    <citation type="submission" date="2019-04" db="EMBL/GenBank/DDBJ databases">
        <authorList>
            <person name="Feng G."/>
            <person name="Zhang J."/>
            <person name="Zhu H."/>
        </authorList>
    </citation>
    <scope>NUCLEOTIDE SEQUENCE [LARGE SCALE GENOMIC DNA]</scope>
    <source>
        <strain evidence="3 4">JCM 17223</strain>
    </source>
</reference>
<evidence type="ECO:0000313" key="3">
    <source>
        <dbReference type="EMBL" id="TGE12625.1"/>
    </source>
</evidence>
<name>A0A4Z0PEI1_9BACT</name>
<evidence type="ECO:0000256" key="1">
    <source>
        <dbReference type="SAM" id="Phobius"/>
    </source>
</evidence>
<dbReference type="SUPFAM" id="SSF111369">
    <property type="entry name" value="HlyD-like secretion proteins"/>
    <property type="match status" value="1"/>
</dbReference>
<comment type="caution">
    <text evidence="3">The sequence shown here is derived from an EMBL/GenBank/DDBJ whole genome shotgun (WGS) entry which is preliminary data.</text>
</comment>
<dbReference type="Pfam" id="PF25917">
    <property type="entry name" value="BSH_RND"/>
    <property type="match status" value="1"/>
</dbReference>
<organism evidence="3 4">
    <name type="scientific">Hymenobacter elongatus</name>
    <dbReference type="NCBI Taxonomy" id="877208"/>
    <lineage>
        <taxon>Bacteria</taxon>
        <taxon>Pseudomonadati</taxon>
        <taxon>Bacteroidota</taxon>
        <taxon>Cytophagia</taxon>
        <taxon>Cytophagales</taxon>
        <taxon>Hymenobacteraceae</taxon>
        <taxon>Hymenobacter</taxon>
    </lineage>
</organism>
<evidence type="ECO:0000259" key="2">
    <source>
        <dbReference type="Pfam" id="PF25917"/>
    </source>
</evidence>
<dbReference type="PRINTS" id="PR01490">
    <property type="entry name" value="RTXTOXIND"/>
</dbReference>
<keyword evidence="1" id="KW-0472">Membrane</keyword>
<dbReference type="Gene3D" id="2.40.50.100">
    <property type="match status" value="1"/>
</dbReference>
<proteinExistence type="predicted"/>